<keyword evidence="2" id="KW-1185">Reference proteome</keyword>
<dbReference type="InterPro" id="IPR039535">
    <property type="entry name" value="ASST-like"/>
</dbReference>
<organism evidence="1 2">
    <name type="scientific">Xanthomarina spongicola</name>
    <dbReference type="NCBI Taxonomy" id="570520"/>
    <lineage>
        <taxon>Bacteria</taxon>
        <taxon>Pseudomonadati</taxon>
        <taxon>Bacteroidota</taxon>
        <taxon>Flavobacteriia</taxon>
        <taxon>Flavobacteriales</taxon>
        <taxon>Flavobacteriaceae</taxon>
        <taxon>Xanthomarina</taxon>
    </lineage>
</organism>
<comment type="caution">
    <text evidence="1">The sequence shown here is derived from an EMBL/GenBank/DDBJ whole genome shotgun (WGS) entry which is preliminary data.</text>
</comment>
<accession>A0A316DSD7</accession>
<protein>
    <submittedName>
        <fullName evidence="1">Arylsulfotransferase ASST</fullName>
    </submittedName>
</protein>
<evidence type="ECO:0000313" key="1">
    <source>
        <dbReference type="EMBL" id="PWK20388.1"/>
    </source>
</evidence>
<reference evidence="1 2" key="1">
    <citation type="submission" date="2018-05" db="EMBL/GenBank/DDBJ databases">
        <title>Genomic Encyclopedia of Archaeal and Bacterial Type Strains, Phase II (KMG-II): from individual species to whole genera.</title>
        <authorList>
            <person name="Goeker M."/>
        </authorList>
    </citation>
    <scope>NUCLEOTIDE SEQUENCE [LARGE SCALE GENOMIC DNA]</scope>
    <source>
        <strain evidence="1 2">DSM 22637</strain>
    </source>
</reference>
<gene>
    <name evidence="1" type="ORF">LX78_00087</name>
</gene>
<dbReference type="RefSeq" id="WP_109680674.1">
    <property type="nucleotide sequence ID" value="NZ_QGGP01000001.1"/>
</dbReference>
<dbReference type="OrthoDB" id="264813at2"/>
<dbReference type="GO" id="GO:0016740">
    <property type="term" value="F:transferase activity"/>
    <property type="evidence" value="ECO:0007669"/>
    <property type="project" value="UniProtKB-KW"/>
</dbReference>
<name>A0A316DSD7_9FLAO</name>
<sequence>MKFVKKIAIIIILLFLLMVWSGIVRNVSLGERSLGVLTEPVKTFSETLSNIKKTYTYIFKAPEYYIKTKDADALDINSLSYNLYGLYSYRNGDAFKIELKNFKDNTLKHEWNVPVNRLSEDYEVDGNDRLYPATLMQDFDIIVSCNERPGLLRMDSNSKEKWFNSDFIFHHAMNLDSIGNMWIPAVKHDNGIIVPMKVLLEGHTTSYRDDLIVKVDANTGETLYSKSLTDIFLENDLESLLNKSPYVNDPFHLNDIQPVLESSNYFKEGDLFLSFRSSSLVIQYRPSTNTVEKIIEGPFTFQHDVDIISPNSIAILNNNTIVTQVSYSEIEFKPTNQSVERKISHSNVLIYNFEEDTYRPLYEEHFIKHNIFTGAEGLYRIFPNGDMFFEEQGSGILWVINQSGVVLKTTLKSDIEGYHYLPNWTTTYLEDELNSLK</sequence>
<keyword evidence="1" id="KW-0808">Transferase</keyword>
<evidence type="ECO:0000313" key="2">
    <source>
        <dbReference type="Proteomes" id="UP000245430"/>
    </source>
</evidence>
<dbReference type="SUPFAM" id="SSF101898">
    <property type="entry name" value="NHL repeat"/>
    <property type="match status" value="1"/>
</dbReference>
<dbReference type="Pfam" id="PF14269">
    <property type="entry name" value="Arylsulfotran_2"/>
    <property type="match status" value="1"/>
</dbReference>
<dbReference type="AlphaFoldDB" id="A0A316DSD7"/>
<proteinExistence type="predicted"/>
<dbReference type="EMBL" id="QGGP01000001">
    <property type="protein sequence ID" value="PWK20388.1"/>
    <property type="molecule type" value="Genomic_DNA"/>
</dbReference>
<dbReference type="Proteomes" id="UP000245430">
    <property type="component" value="Unassembled WGS sequence"/>
</dbReference>